<reference evidence="7 8" key="1">
    <citation type="journal article" date="2015" name="Genome Announc.">
        <title>Expanding the biotechnology potential of lactobacilli through comparative genomics of 213 strains and associated genera.</title>
        <authorList>
            <person name="Sun Z."/>
            <person name="Harris H.M."/>
            <person name="McCann A."/>
            <person name="Guo C."/>
            <person name="Argimon S."/>
            <person name="Zhang W."/>
            <person name="Yang X."/>
            <person name="Jeffery I.B."/>
            <person name="Cooney J.C."/>
            <person name="Kagawa T.F."/>
            <person name="Liu W."/>
            <person name="Song Y."/>
            <person name="Salvetti E."/>
            <person name="Wrobel A."/>
            <person name="Rasinkangas P."/>
            <person name="Parkhill J."/>
            <person name="Rea M.C."/>
            <person name="O'Sullivan O."/>
            <person name="Ritari J."/>
            <person name="Douillard F.P."/>
            <person name="Paul Ross R."/>
            <person name="Yang R."/>
            <person name="Briner A.E."/>
            <person name="Felis G.E."/>
            <person name="de Vos W.M."/>
            <person name="Barrangou R."/>
            <person name="Klaenhammer T.R."/>
            <person name="Caufield P.W."/>
            <person name="Cui Y."/>
            <person name="Zhang H."/>
            <person name="O'Toole P.W."/>
        </authorList>
    </citation>
    <scope>NUCLEOTIDE SEQUENCE [LARGE SCALE GENOMIC DNA]</scope>
    <source>
        <strain evidence="7 8">DSM 20515</strain>
    </source>
</reference>
<gene>
    <name evidence="7" type="ORF">FC82_GL000741</name>
</gene>
<dbReference type="Proteomes" id="UP000051845">
    <property type="component" value="Unassembled WGS sequence"/>
</dbReference>
<dbReference type="PRINTS" id="PR00411">
    <property type="entry name" value="PNDRDTASEI"/>
</dbReference>
<dbReference type="AlphaFoldDB" id="A0A0R2BCX2"/>
<dbReference type="PANTHER" id="PTHR43429:SF1">
    <property type="entry name" value="NAD(P)H SULFUR OXIDOREDUCTASE (COA-DEPENDENT)"/>
    <property type="match status" value="1"/>
</dbReference>
<keyword evidence="3" id="KW-0274">FAD</keyword>
<dbReference type="InterPro" id="IPR023753">
    <property type="entry name" value="FAD/NAD-binding_dom"/>
</dbReference>
<keyword evidence="4" id="KW-0560">Oxidoreductase</keyword>
<dbReference type="EMBL" id="AYYR01000015">
    <property type="protein sequence ID" value="KRM76945.1"/>
    <property type="molecule type" value="Genomic_DNA"/>
</dbReference>
<dbReference type="PANTHER" id="PTHR43429">
    <property type="entry name" value="PYRIDINE NUCLEOTIDE-DISULFIDE OXIDOREDUCTASE DOMAIN-CONTAINING"/>
    <property type="match status" value="1"/>
</dbReference>
<dbReference type="Gene3D" id="3.50.50.60">
    <property type="entry name" value="FAD/NAD(P)-binding domain"/>
    <property type="match status" value="2"/>
</dbReference>
<proteinExistence type="predicted"/>
<dbReference type="PRINTS" id="PR00368">
    <property type="entry name" value="FADPNR"/>
</dbReference>
<keyword evidence="5" id="KW-0676">Redox-active center</keyword>
<dbReference type="InterPro" id="IPR036188">
    <property type="entry name" value="FAD/NAD-bd_sf"/>
</dbReference>
<accession>A0A0R2BCX2</accession>
<dbReference type="Pfam" id="PF07992">
    <property type="entry name" value="Pyr_redox_2"/>
    <property type="match status" value="1"/>
</dbReference>
<protein>
    <submittedName>
        <fullName evidence="7">NADH peroxidase</fullName>
    </submittedName>
</protein>
<dbReference type="RefSeq" id="WP_056996309.1">
    <property type="nucleotide sequence ID" value="NZ_AYYR01000015.1"/>
</dbReference>
<evidence type="ECO:0000256" key="2">
    <source>
        <dbReference type="ARBA" id="ARBA00022630"/>
    </source>
</evidence>
<evidence type="ECO:0000256" key="4">
    <source>
        <dbReference type="ARBA" id="ARBA00023002"/>
    </source>
</evidence>
<feature type="domain" description="FAD/NAD(P)-binding" evidence="6">
    <location>
        <begin position="1"/>
        <end position="305"/>
    </location>
</feature>
<evidence type="ECO:0000259" key="6">
    <source>
        <dbReference type="Pfam" id="PF07992"/>
    </source>
</evidence>
<dbReference type="GO" id="GO:0004601">
    <property type="term" value="F:peroxidase activity"/>
    <property type="evidence" value="ECO:0007669"/>
    <property type="project" value="UniProtKB-KW"/>
</dbReference>
<comment type="cofactor">
    <cofactor evidence="1">
        <name>FAD</name>
        <dbReference type="ChEBI" id="CHEBI:57692"/>
    </cofactor>
</comment>
<sequence length="451" mass="48384">MKIVIIGLAQGGSQAVQTLIDAGSNVEVAGFDAADLAQAIHWSATRSDDAETVFAMTPSALARHHVQLTGQAQAVQLDPDGHRVLIKSLTSGDTHWEQYDKLIFSPGSRALQLPIPGTDLQGILPAGHGLSMQQIQDYKAMIMNPEIQNVVIVGGGYVGFMSAESLIQVGKHITIIDHNSRLLAKYLDEELAQKLSDAMIDKGVDLVLNSEVTAFEGDGQRVNTVVADGQHVAADFVLMSAGTSPNTEWLQGVVPLTEDGYIKTDSRQQTQVADVYAIGDVTKTQYAATGKKISLALASVAHHQAKIAVHNLLGEQHLLGGSQGASGLKLAGYYFASTGINQYLADFWQVPVRSTFVTQSTLSTLGDEAAGVPVYFKLYYSPKTLEILGGQILSTADQTQQINTISLAIKLHAILRDLADTDFFFQADLTNYWNIIAVAADHALTENGVSQ</sequence>
<evidence type="ECO:0000313" key="8">
    <source>
        <dbReference type="Proteomes" id="UP000051845"/>
    </source>
</evidence>
<dbReference type="SUPFAM" id="SSF55424">
    <property type="entry name" value="FAD/NAD-linked reductases, dimerisation (C-terminal) domain"/>
    <property type="match status" value="1"/>
</dbReference>
<dbReference type="Gene3D" id="3.30.390.30">
    <property type="match status" value="1"/>
</dbReference>
<evidence type="ECO:0000256" key="3">
    <source>
        <dbReference type="ARBA" id="ARBA00022827"/>
    </source>
</evidence>
<keyword evidence="7" id="KW-0575">Peroxidase</keyword>
<organism evidence="7 8">
    <name type="scientific">Secundilactobacillus collinoides DSM 20515 = JCM 1123</name>
    <dbReference type="NCBI Taxonomy" id="1423733"/>
    <lineage>
        <taxon>Bacteria</taxon>
        <taxon>Bacillati</taxon>
        <taxon>Bacillota</taxon>
        <taxon>Bacilli</taxon>
        <taxon>Lactobacillales</taxon>
        <taxon>Lactobacillaceae</taxon>
        <taxon>Secundilactobacillus</taxon>
    </lineage>
</organism>
<evidence type="ECO:0000256" key="5">
    <source>
        <dbReference type="ARBA" id="ARBA00023284"/>
    </source>
</evidence>
<evidence type="ECO:0000256" key="1">
    <source>
        <dbReference type="ARBA" id="ARBA00001974"/>
    </source>
</evidence>
<dbReference type="PATRIC" id="fig|1423733.4.peg.772"/>
<dbReference type="InterPro" id="IPR016156">
    <property type="entry name" value="FAD/NAD-linked_Rdtase_dimer_sf"/>
</dbReference>
<dbReference type="InterPro" id="IPR050260">
    <property type="entry name" value="FAD-bd_OxRdtase"/>
</dbReference>
<evidence type="ECO:0000313" key="7">
    <source>
        <dbReference type="EMBL" id="KRM76945.1"/>
    </source>
</evidence>
<keyword evidence="2" id="KW-0285">Flavoprotein</keyword>
<name>A0A0R2BCX2_SECCO</name>
<comment type="caution">
    <text evidence="7">The sequence shown here is derived from an EMBL/GenBank/DDBJ whole genome shotgun (WGS) entry which is preliminary data.</text>
</comment>
<dbReference type="SUPFAM" id="SSF51905">
    <property type="entry name" value="FAD/NAD(P)-binding domain"/>
    <property type="match status" value="1"/>
</dbReference>